<dbReference type="Proteomes" id="UP000076722">
    <property type="component" value="Unassembled WGS sequence"/>
</dbReference>
<evidence type="ECO:0000259" key="1">
    <source>
        <dbReference type="Pfam" id="PF03992"/>
    </source>
</evidence>
<evidence type="ECO:0000313" key="2">
    <source>
        <dbReference type="EMBL" id="KZS87425.1"/>
    </source>
</evidence>
<dbReference type="InterPro" id="IPR011008">
    <property type="entry name" value="Dimeric_a/b-barrel"/>
</dbReference>
<dbReference type="EMBL" id="KV419450">
    <property type="protein sequence ID" value="KZS87425.1"/>
    <property type="molecule type" value="Genomic_DNA"/>
</dbReference>
<name>A0A164N7E6_9AGAM</name>
<protein>
    <recommendedName>
        <fullName evidence="1">ABM domain-containing protein</fullName>
    </recommendedName>
</protein>
<dbReference type="InterPro" id="IPR007138">
    <property type="entry name" value="ABM_dom"/>
</dbReference>
<accession>A0A164N7E6</accession>
<dbReference type="Pfam" id="PF03992">
    <property type="entry name" value="ABM"/>
    <property type="match status" value="1"/>
</dbReference>
<dbReference type="OrthoDB" id="10011777at2759"/>
<feature type="domain" description="ABM" evidence="1">
    <location>
        <begin position="13"/>
        <end position="86"/>
    </location>
</feature>
<keyword evidence="3" id="KW-1185">Reference proteome</keyword>
<proteinExistence type="predicted"/>
<sequence length="106" mass="11332">MSSDLANIKSGHIIVVAEGEAIPGKESQVAKHLTTIAALANSDAEPGVLVYRVVQYETKFVTFEEYVDAASVASHLGSKEFVAFQQDFANILVGGAPKLGFYSEIK</sequence>
<evidence type="ECO:0000313" key="3">
    <source>
        <dbReference type="Proteomes" id="UP000076722"/>
    </source>
</evidence>
<dbReference type="AlphaFoldDB" id="A0A164N7E6"/>
<dbReference type="SUPFAM" id="SSF54909">
    <property type="entry name" value="Dimeric alpha+beta barrel"/>
    <property type="match status" value="1"/>
</dbReference>
<gene>
    <name evidence="2" type="ORF">SISNIDRAFT_470992</name>
</gene>
<reference evidence="2 3" key="1">
    <citation type="journal article" date="2016" name="Mol. Biol. Evol.">
        <title>Comparative Genomics of Early-Diverging Mushroom-Forming Fungi Provides Insights into the Origins of Lignocellulose Decay Capabilities.</title>
        <authorList>
            <person name="Nagy L.G."/>
            <person name="Riley R."/>
            <person name="Tritt A."/>
            <person name="Adam C."/>
            <person name="Daum C."/>
            <person name="Floudas D."/>
            <person name="Sun H."/>
            <person name="Yadav J.S."/>
            <person name="Pangilinan J."/>
            <person name="Larsson K.H."/>
            <person name="Matsuura K."/>
            <person name="Barry K."/>
            <person name="Labutti K."/>
            <person name="Kuo R."/>
            <person name="Ohm R.A."/>
            <person name="Bhattacharya S.S."/>
            <person name="Shirouzu T."/>
            <person name="Yoshinaga Y."/>
            <person name="Martin F.M."/>
            <person name="Grigoriev I.V."/>
            <person name="Hibbett D.S."/>
        </authorList>
    </citation>
    <scope>NUCLEOTIDE SEQUENCE [LARGE SCALE GENOMIC DNA]</scope>
    <source>
        <strain evidence="2 3">HHB9708</strain>
    </source>
</reference>
<organism evidence="2 3">
    <name type="scientific">Sistotremastrum niveocremeum HHB9708</name>
    <dbReference type="NCBI Taxonomy" id="1314777"/>
    <lineage>
        <taxon>Eukaryota</taxon>
        <taxon>Fungi</taxon>
        <taxon>Dikarya</taxon>
        <taxon>Basidiomycota</taxon>
        <taxon>Agaricomycotina</taxon>
        <taxon>Agaricomycetes</taxon>
        <taxon>Sistotremastrales</taxon>
        <taxon>Sistotremastraceae</taxon>
        <taxon>Sertulicium</taxon>
        <taxon>Sertulicium niveocremeum</taxon>
    </lineage>
</organism>
<dbReference type="Gene3D" id="3.30.70.100">
    <property type="match status" value="1"/>
</dbReference>